<name>A0A9W9BR18_9HYPO</name>
<keyword evidence="3" id="KW-1185">Reference proteome</keyword>
<dbReference type="Proteomes" id="UP001140502">
    <property type="component" value="Unassembled WGS sequence"/>
</dbReference>
<evidence type="ECO:0000313" key="3">
    <source>
        <dbReference type="Proteomes" id="UP001140502"/>
    </source>
</evidence>
<reference evidence="2" key="1">
    <citation type="submission" date="2022-10" db="EMBL/GenBank/DDBJ databases">
        <title>Tapping the CABI collections for fungal endophytes: first genome assemblies for Collariella, Neodidymelliopsis, Ascochyta clinopodiicola, Didymella pomorum, Didymosphaeria variabile, Neocosmospora piperis and Neocucurbitaria cava.</title>
        <authorList>
            <person name="Hill R."/>
        </authorList>
    </citation>
    <scope>NUCLEOTIDE SEQUENCE</scope>
    <source>
        <strain evidence="2">IMI 366586</strain>
    </source>
</reference>
<feature type="region of interest" description="Disordered" evidence="1">
    <location>
        <begin position="286"/>
        <end position="307"/>
    </location>
</feature>
<evidence type="ECO:0000313" key="2">
    <source>
        <dbReference type="EMBL" id="KAJ4324561.1"/>
    </source>
</evidence>
<gene>
    <name evidence="2" type="ORF">N0V84_003840</name>
</gene>
<comment type="caution">
    <text evidence="2">The sequence shown here is derived from an EMBL/GenBank/DDBJ whole genome shotgun (WGS) entry which is preliminary data.</text>
</comment>
<dbReference type="EMBL" id="JAPEUR010000058">
    <property type="protein sequence ID" value="KAJ4324561.1"/>
    <property type="molecule type" value="Genomic_DNA"/>
</dbReference>
<dbReference type="OrthoDB" id="5064484at2759"/>
<protein>
    <submittedName>
        <fullName evidence="2">Uncharacterized protein</fullName>
    </submittedName>
</protein>
<accession>A0A9W9BR18</accession>
<dbReference type="AlphaFoldDB" id="A0A9W9BR18"/>
<sequence length="307" mass="35673">MLYRDYEEPLLPLITFLTGADNPLLPIQPCSLITALNLELNQVGYEVAAWQGSSLPGPENGLQDRISRCQRRFRTIQLRFVTIFRNTNLLVKAKTAFALARAINEVTLDHQVIGLIKAFWVLHEGWNRHTLDELWVIRRQLRAIMNEIPSIFTEVDQGLRPHIDDPIRTWTRDAIDAIEFSREHVLPLIEWVVSLVERAITKLSSLDSRIALQVQFWRNMIVAQGITREVTCHREVDGERLYLGLVVACEEVTTHWLLDNRTVEELVNVGKRGAEMGKAITWHKDERRPYHEVRPPRPSERDKQRRN</sequence>
<proteinExistence type="predicted"/>
<organism evidence="2 3">
    <name type="scientific">Fusarium piperis</name>
    <dbReference type="NCBI Taxonomy" id="1435070"/>
    <lineage>
        <taxon>Eukaryota</taxon>
        <taxon>Fungi</taxon>
        <taxon>Dikarya</taxon>
        <taxon>Ascomycota</taxon>
        <taxon>Pezizomycotina</taxon>
        <taxon>Sordariomycetes</taxon>
        <taxon>Hypocreomycetidae</taxon>
        <taxon>Hypocreales</taxon>
        <taxon>Nectriaceae</taxon>
        <taxon>Fusarium</taxon>
        <taxon>Fusarium solani species complex</taxon>
    </lineage>
</organism>
<evidence type="ECO:0000256" key="1">
    <source>
        <dbReference type="SAM" id="MobiDB-lite"/>
    </source>
</evidence>